<reference evidence="5 6" key="1">
    <citation type="submission" date="2020-10" db="EMBL/GenBank/DDBJ databases">
        <title>Eggerthella sp. nov., isolated from human feces.</title>
        <authorList>
            <person name="Yajun G."/>
        </authorList>
    </citation>
    <scope>NUCLEOTIDE SEQUENCE [LARGE SCALE GENOMIC DNA]</scope>
    <source>
        <strain evidence="5 6">HF-1101</strain>
    </source>
</reference>
<evidence type="ECO:0000313" key="6">
    <source>
        <dbReference type="Proteomes" id="UP000478463"/>
    </source>
</evidence>
<proteinExistence type="inferred from homology"/>
<dbReference type="PANTHER" id="PTHR42734">
    <property type="entry name" value="METAL TRANSPORT SYSTEM ATP-BINDING PROTEIN TM_0124-RELATED"/>
    <property type="match status" value="1"/>
</dbReference>
<dbReference type="InterPro" id="IPR027417">
    <property type="entry name" value="P-loop_NTPase"/>
</dbReference>
<dbReference type="RefSeq" id="WP_160941468.1">
    <property type="nucleotide sequence ID" value="NZ_CP063310.1"/>
</dbReference>
<protein>
    <submittedName>
        <fullName evidence="5">ABC transporter ATP-binding protein</fullName>
    </submittedName>
</protein>
<evidence type="ECO:0000256" key="4">
    <source>
        <dbReference type="ARBA" id="ARBA00022840"/>
    </source>
</evidence>
<dbReference type="SMART" id="SM00382">
    <property type="entry name" value="AAA"/>
    <property type="match status" value="1"/>
</dbReference>
<dbReference type="SUPFAM" id="SSF52540">
    <property type="entry name" value="P-loop containing nucleoside triphosphate hydrolases"/>
    <property type="match status" value="1"/>
</dbReference>
<organism evidence="5 6">
    <name type="scientific">Eggerthella guodeyinii</name>
    <dbReference type="NCBI Taxonomy" id="2690837"/>
    <lineage>
        <taxon>Bacteria</taxon>
        <taxon>Bacillati</taxon>
        <taxon>Actinomycetota</taxon>
        <taxon>Coriobacteriia</taxon>
        <taxon>Eggerthellales</taxon>
        <taxon>Eggerthellaceae</taxon>
        <taxon>Eggerthella</taxon>
    </lineage>
</organism>
<dbReference type="PANTHER" id="PTHR42734:SF6">
    <property type="entry name" value="MOLYBDATE IMPORT ATP-BINDING PROTEIN MOLC"/>
    <property type="match status" value="1"/>
</dbReference>
<keyword evidence="2" id="KW-0813">Transport</keyword>
<accession>A0A6L7IPM8</accession>
<dbReference type="Gene3D" id="3.40.50.300">
    <property type="entry name" value="P-loop containing nucleotide triphosphate hydrolases"/>
    <property type="match status" value="1"/>
</dbReference>
<dbReference type="GO" id="GO:0005524">
    <property type="term" value="F:ATP binding"/>
    <property type="evidence" value="ECO:0007669"/>
    <property type="project" value="UniProtKB-KW"/>
</dbReference>
<name>A0A6L7IPM8_9ACTN</name>
<gene>
    <name evidence="5" type="ORF">GS424_016255</name>
</gene>
<dbReference type="EMBL" id="CP063310">
    <property type="protein sequence ID" value="QOS68026.1"/>
    <property type="molecule type" value="Genomic_DNA"/>
</dbReference>
<dbReference type="CDD" id="cd03214">
    <property type="entry name" value="ABC_Iron-Siderophores_B12_Hemin"/>
    <property type="match status" value="1"/>
</dbReference>
<evidence type="ECO:0000256" key="1">
    <source>
        <dbReference type="ARBA" id="ARBA00005417"/>
    </source>
</evidence>
<dbReference type="Pfam" id="PF00005">
    <property type="entry name" value="ABC_tran"/>
    <property type="match status" value="1"/>
</dbReference>
<dbReference type="KEGG" id="egd:GS424_016255"/>
<dbReference type="FunFam" id="3.40.50.300:FF:000134">
    <property type="entry name" value="Iron-enterobactin ABC transporter ATP-binding protein"/>
    <property type="match status" value="1"/>
</dbReference>
<keyword evidence="4 5" id="KW-0067">ATP-binding</keyword>
<dbReference type="InterPro" id="IPR003593">
    <property type="entry name" value="AAA+_ATPase"/>
</dbReference>
<sequence length="285" mass="30593">MLEVSDLRFAYHANRGDVLKGVTFSLGEGEILCLLGSNGTGKTTLLRCLLGFSKPKGGTVAIDGKNIVGMAPKERAHHMAYVPQSSSLAFPYFAREVVLMGRVSHLAPGAAHSAHDKEVALASMRRLQIEHLAERRYQELSGGEKQMVLVARALAQEARLLVMDEPTANLDYHNQVKILAAIKHLAAQGLAILMTSHYPDHAFLACSTVALMSGGRIVDAGAPDDVVTSESLTALYDTPVHVARTDVGGVSIKTCIPLLDGAQPGCDSEGMIERTEQEGTDHEDR</sequence>
<evidence type="ECO:0000256" key="2">
    <source>
        <dbReference type="ARBA" id="ARBA00022448"/>
    </source>
</evidence>
<dbReference type="AlphaFoldDB" id="A0A6L7IPM8"/>
<keyword evidence="3" id="KW-0547">Nucleotide-binding</keyword>
<dbReference type="InterPro" id="IPR003439">
    <property type="entry name" value="ABC_transporter-like_ATP-bd"/>
</dbReference>
<dbReference type="InterPro" id="IPR050153">
    <property type="entry name" value="Metal_Ion_Import_ABC"/>
</dbReference>
<dbReference type="InterPro" id="IPR017871">
    <property type="entry name" value="ABC_transporter-like_CS"/>
</dbReference>
<comment type="similarity">
    <text evidence="1">Belongs to the ABC transporter superfamily.</text>
</comment>
<dbReference type="PROSITE" id="PS00211">
    <property type="entry name" value="ABC_TRANSPORTER_1"/>
    <property type="match status" value="1"/>
</dbReference>
<evidence type="ECO:0000256" key="3">
    <source>
        <dbReference type="ARBA" id="ARBA00022741"/>
    </source>
</evidence>
<dbReference type="GO" id="GO:0016887">
    <property type="term" value="F:ATP hydrolysis activity"/>
    <property type="evidence" value="ECO:0007669"/>
    <property type="project" value="InterPro"/>
</dbReference>
<dbReference type="Proteomes" id="UP000478463">
    <property type="component" value="Chromosome"/>
</dbReference>
<evidence type="ECO:0000313" key="5">
    <source>
        <dbReference type="EMBL" id="QOS68026.1"/>
    </source>
</evidence>
<dbReference type="PROSITE" id="PS50893">
    <property type="entry name" value="ABC_TRANSPORTER_2"/>
    <property type="match status" value="1"/>
</dbReference>